<reference evidence="1 2" key="1">
    <citation type="submission" date="2016-02" db="EMBL/GenBank/DDBJ databases">
        <authorList>
            <person name="Wen L."/>
            <person name="He K."/>
            <person name="Yang H."/>
        </authorList>
    </citation>
    <scope>NUCLEOTIDE SEQUENCE [LARGE SCALE GENOMIC DNA]</scope>
    <source>
        <strain evidence="1 2">DSM 22607</strain>
    </source>
</reference>
<gene>
    <name evidence="1" type="ORF">HMPREF3293_02467</name>
</gene>
<comment type="caution">
    <text evidence="1">The sequence shown here is derived from an EMBL/GenBank/DDBJ whole genome shotgun (WGS) entry which is preliminary data.</text>
</comment>
<dbReference type="Proteomes" id="UP000070366">
    <property type="component" value="Unassembled WGS sequence"/>
</dbReference>
<name>A0A136Q119_9FIRM</name>
<evidence type="ECO:0000313" key="1">
    <source>
        <dbReference type="EMBL" id="KXK64388.1"/>
    </source>
</evidence>
<dbReference type="STRING" id="626937.HMPREF3293_02467"/>
<sequence>MSNDMLHIGINIFEVLKQRLSAQYDQRKTVVVSLVTFQLCI</sequence>
<organism evidence="1 2">
    <name type="scientific">Christensenella minuta</name>
    <dbReference type="NCBI Taxonomy" id="626937"/>
    <lineage>
        <taxon>Bacteria</taxon>
        <taxon>Bacillati</taxon>
        <taxon>Bacillota</taxon>
        <taxon>Clostridia</taxon>
        <taxon>Christensenellales</taxon>
        <taxon>Christensenellaceae</taxon>
        <taxon>Christensenella</taxon>
    </lineage>
</organism>
<proteinExistence type="predicted"/>
<dbReference type="AlphaFoldDB" id="A0A136Q119"/>
<dbReference type="EMBL" id="LSZW01000064">
    <property type="protein sequence ID" value="KXK64388.1"/>
    <property type="molecule type" value="Genomic_DNA"/>
</dbReference>
<accession>A0A136Q119</accession>
<protein>
    <submittedName>
        <fullName evidence="1">Uncharacterized protein</fullName>
    </submittedName>
</protein>
<keyword evidence="2" id="KW-1185">Reference proteome</keyword>
<evidence type="ECO:0000313" key="2">
    <source>
        <dbReference type="Proteomes" id="UP000070366"/>
    </source>
</evidence>